<protein>
    <submittedName>
        <fullName evidence="2">Uncharacterized protein</fullName>
    </submittedName>
</protein>
<name>A0A8C5J1R0_JUNHY</name>
<dbReference type="Ensembl" id="ENSJHYT00000015180.1">
    <property type="protein sequence ID" value="ENSJHYP00000012551.1"/>
    <property type="gene ID" value="ENSJHYG00000009778.1"/>
</dbReference>
<organism evidence="2 3">
    <name type="scientific">Junco hyemalis</name>
    <name type="common">Dark-eyed junco</name>
    <dbReference type="NCBI Taxonomy" id="40217"/>
    <lineage>
        <taxon>Eukaryota</taxon>
        <taxon>Metazoa</taxon>
        <taxon>Chordata</taxon>
        <taxon>Craniata</taxon>
        <taxon>Vertebrata</taxon>
        <taxon>Euteleostomi</taxon>
        <taxon>Archelosauria</taxon>
        <taxon>Archosauria</taxon>
        <taxon>Dinosauria</taxon>
        <taxon>Saurischia</taxon>
        <taxon>Theropoda</taxon>
        <taxon>Coelurosauria</taxon>
        <taxon>Aves</taxon>
        <taxon>Neognathae</taxon>
        <taxon>Neoaves</taxon>
        <taxon>Telluraves</taxon>
        <taxon>Australaves</taxon>
        <taxon>Passeriformes</taxon>
        <taxon>Passerellidae</taxon>
        <taxon>Junco</taxon>
    </lineage>
</organism>
<feature type="region of interest" description="Disordered" evidence="1">
    <location>
        <begin position="1"/>
        <end position="21"/>
    </location>
</feature>
<evidence type="ECO:0000256" key="1">
    <source>
        <dbReference type="SAM" id="MobiDB-lite"/>
    </source>
</evidence>
<accession>A0A8C5J1R0</accession>
<dbReference type="AlphaFoldDB" id="A0A8C5J1R0"/>
<evidence type="ECO:0000313" key="3">
    <source>
        <dbReference type="Proteomes" id="UP000694408"/>
    </source>
</evidence>
<dbReference type="Proteomes" id="UP000694408">
    <property type="component" value="Unplaced"/>
</dbReference>
<sequence length="145" mass="14951">MQPPVGTTKQSEPPCPGNWAPQPCMGLAPLSPVGLTPQSHVGLTPQSHGGLTPQPHSHVGLTPQSPVGLAPQSYVGLTPQSPIGLTPWRSIVGPSSVWQCRGAEHGTAALSLASSTSSCGARSQNPAPAGWDHSQGCCWWKITPL</sequence>
<feature type="region of interest" description="Disordered" evidence="1">
    <location>
        <begin position="35"/>
        <end position="65"/>
    </location>
</feature>
<feature type="compositionally biased region" description="Polar residues" evidence="1">
    <location>
        <begin position="36"/>
        <end position="49"/>
    </location>
</feature>
<reference evidence="2" key="1">
    <citation type="submission" date="2025-08" db="UniProtKB">
        <authorList>
            <consortium name="Ensembl"/>
        </authorList>
    </citation>
    <scope>IDENTIFICATION</scope>
</reference>
<feature type="compositionally biased region" description="Polar residues" evidence="1">
    <location>
        <begin position="1"/>
        <end position="11"/>
    </location>
</feature>
<dbReference type="OMA" id="CSNICFG"/>
<keyword evidence="3" id="KW-1185">Reference proteome</keyword>
<reference evidence="2" key="2">
    <citation type="submission" date="2025-09" db="UniProtKB">
        <authorList>
            <consortium name="Ensembl"/>
        </authorList>
    </citation>
    <scope>IDENTIFICATION</scope>
</reference>
<proteinExistence type="predicted"/>
<evidence type="ECO:0000313" key="2">
    <source>
        <dbReference type="Ensembl" id="ENSJHYP00000012551.1"/>
    </source>
</evidence>